<evidence type="ECO:0000256" key="2">
    <source>
        <dbReference type="ARBA" id="ARBA00005792"/>
    </source>
</evidence>
<dbReference type="Gene3D" id="1.20.960.10">
    <property type="entry name" value="Mitochondrial outer membrane translocase complex, subunit Tom20 domain"/>
    <property type="match status" value="1"/>
</dbReference>
<evidence type="ECO:0000256" key="9">
    <source>
        <dbReference type="ARBA" id="ARBA00023136"/>
    </source>
</evidence>
<keyword evidence="5" id="KW-1000">Mitochondrion outer membrane</keyword>
<dbReference type="GO" id="GO:0030150">
    <property type="term" value="P:protein import into mitochondrial matrix"/>
    <property type="evidence" value="ECO:0007669"/>
    <property type="project" value="TreeGrafter"/>
</dbReference>
<dbReference type="GO" id="GO:0016031">
    <property type="term" value="P:tRNA import into mitochondrion"/>
    <property type="evidence" value="ECO:0007669"/>
    <property type="project" value="TreeGrafter"/>
</dbReference>
<feature type="coiled-coil region" evidence="10">
    <location>
        <begin position="43"/>
        <end position="70"/>
    </location>
</feature>
<keyword evidence="7" id="KW-1133">Transmembrane helix</keyword>
<proteinExistence type="evidence at transcript level"/>
<feature type="region of interest" description="Disordered" evidence="11">
    <location>
        <begin position="159"/>
        <end position="222"/>
    </location>
</feature>
<evidence type="ECO:0000256" key="11">
    <source>
        <dbReference type="SAM" id="MobiDB-lite"/>
    </source>
</evidence>
<keyword evidence="6" id="KW-0653">Protein transport</keyword>
<dbReference type="InterPro" id="IPR023392">
    <property type="entry name" value="Tom20_dom_sf"/>
</dbReference>
<dbReference type="Pfam" id="PF02064">
    <property type="entry name" value="MAS20"/>
    <property type="match status" value="1"/>
</dbReference>
<dbReference type="EMBL" id="GU723623">
    <property type="protein sequence ID" value="ADE10068.1"/>
    <property type="molecule type" value="mRNA"/>
</dbReference>
<evidence type="ECO:0000256" key="10">
    <source>
        <dbReference type="SAM" id="Coils"/>
    </source>
</evidence>
<dbReference type="GO" id="GO:0030943">
    <property type="term" value="F:mitochondrion targeting sequence binding"/>
    <property type="evidence" value="ECO:0007669"/>
    <property type="project" value="TreeGrafter"/>
</dbReference>
<name>D5KY23_9TREE</name>
<keyword evidence="9" id="KW-0472">Membrane</keyword>
<dbReference type="PRINTS" id="PR00351">
    <property type="entry name" value="OM20RECEPTOR"/>
</dbReference>
<evidence type="ECO:0000313" key="12">
    <source>
        <dbReference type="EMBL" id="ADE10068.1"/>
    </source>
</evidence>
<accession>D5KY23</accession>
<reference evidence="12" key="1">
    <citation type="submission" date="2010-02" db="EMBL/GenBank/DDBJ databases">
        <authorList>
            <person name="Xie B."/>
            <person name="Huang X."/>
            <person name="Deng Y."/>
        </authorList>
    </citation>
    <scope>NUCLEOTIDE SEQUENCE</scope>
</reference>
<evidence type="ECO:0000256" key="6">
    <source>
        <dbReference type="ARBA" id="ARBA00022927"/>
    </source>
</evidence>
<dbReference type="PANTHER" id="PTHR12430">
    <property type="entry name" value="MITOCHONDRIAL IMPORT RECEPTOR SUBUNIT TOM20"/>
    <property type="match status" value="1"/>
</dbReference>
<evidence type="ECO:0000256" key="7">
    <source>
        <dbReference type="ARBA" id="ARBA00022989"/>
    </source>
</evidence>
<keyword evidence="3" id="KW-0813">Transport</keyword>
<sequence>MSTRSAAQIATATAAVVATGVLGYCVYFDYMRRNNKTFRDGIRKQHKKAVQAVEAELTRQKERNAKALRAVLAKIMAEPRPESPEQKEMYFQENVAEGEKLSALGPEMHIDAAAHFYRAMREYPQPLELLMIYQKVVPPPVFALVIELTTLQAPTDGATASAAASAAPPPRPEASVTDVDDASPDSGSAGASGGEMGSPNGASSGMGSGTEWERLSDGVPTA</sequence>
<dbReference type="GO" id="GO:0008320">
    <property type="term" value="F:protein transmembrane transporter activity"/>
    <property type="evidence" value="ECO:0007669"/>
    <property type="project" value="TreeGrafter"/>
</dbReference>
<dbReference type="InterPro" id="IPR002056">
    <property type="entry name" value="MAS20"/>
</dbReference>
<comment type="subcellular location">
    <subcellularLocation>
        <location evidence="1">Mitochondrion outer membrane</location>
        <topology evidence="1">Single-pass membrane protein</topology>
    </subcellularLocation>
</comment>
<keyword evidence="8" id="KW-0496">Mitochondrion</keyword>
<dbReference type="GO" id="GO:0006605">
    <property type="term" value="P:protein targeting"/>
    <property type="evidence" value="ECO:0007669"/>
    <property type="project" value="InterPro"/>
</dbReference>
<keyword evidence="4" id="KW-0812">Transmembrane</keyword>
<evidence type="ECO:0000256" key="5">
    <source>
        <dbReference type="ARBA" id="ARBA00022787"/>
    </source>
</evidence>
<evidence type="ECO:0000256" key="8">
    <source>
        <dbReference type="ARBA" id="ARBA00023128"/>
    </source>
</evidence>
<dbReference type="AlphaFoldDB" id="D5KY23"/>
<evidence type="ECO:0000256" key="1">
    <source>
        <dbReference type="ARBA" id="ARBA00004572"/>
    </source>
</evidence>
<dbReference type="GO" id="GO:0006886">
    <property type="term" value="P:intracellular protein transport"/>
    <property type="evidence" value="ECO:0007669"/>
    <property type="project" value="InterPro"/>
</dbReference>
<protein>
    <submittedName>
        <fullName evidence="12">MAS20</fullName>
    </submittedName>
</protein>
<evidence type="ECO:0000256" key="3">
    <source>
        <dbReference type="ARBA" id="ARBA00022448"/>
    </source>
</evidence>
<comment type="similarity">
    <text evidence="2">Belongs to the Tom20 family.</text>
</comment>
<organism evidence="12">
    <name type="scientific">Tremella fuciformis</name>
    <dbReference type="NCBI Taxonomy" id="64657"/>
    <lineage>
        <taxon>Eukaryota</taxon>
        <taxon>Fungi</taxon>
        <taxon>Dikarya</taxon>
        <taxon>Basidiomycota</taxon>
        <taxon>Agaricomycotina</taxon>
        <taxon>Tremellomycetes</taxon>
        <taxon>Tremellales</taxon>
        <taxon>Tremellaceae</taxon>
        <taxon>Tremella</taxon>
    </lineage>
</organism>
<evidence type="ECO:0000256" key="4">
    <source>
        <dbReference type="ARBA" id="ARBA00022692"/>
    </source>
</evidence>
<keyword evidence="10" id="KW-0175">Coiled coil</keyword>
<dbReference type="PANTHER" id="PTHR12430:SF0">
    <property type="entry name" value="TRANSLOCASE OF OUTER MITOCHONDRIAL MEMBRANE 20"/>
    <property type="match status" value="1"/>
</dbReference>
<dbReference type="SUPFAM" id="SSF47157">
    <property type="entry name" value="Mitochondrial import receptor subunit Tom20"/>
    <property type="match status" value="1"/>
</dbReference>
<dbReference type="GO" id="GO:0005742">
    <property type="term" value="C:mitochondrial outer membrane translocase complex"/>
    <property type="evidence" value="ECO:0007669"/>
    <property type="project" value="InterPro"/>
</dbReference>